<reference evidence="2 3" key="1">
    <citation type="submission" date="2018-11" db="EMBL/GenBank/DDBJ databases">
        <title>The genome draft of YIM 96095.</title>
        <authorList>
            <person name="Tang S.-K."/>
            <person name="Chunyu W.-X."/>
            <person name="Feng Y.-Z."/>
        </authorList>
    </citation>
    <scope>NUCLEOTIDE SEQUENCE [LARGE SCALE GENOMIC DNA]</scope>
    <source>
        <strain evidence="2 3">YIM 96095</strain>
    </source>
</reference>
<organism evidence="2 3">
    <name type="scientific">Halostreptopolyspora alba</name>
    <dbReference type="NCBI Taxonomy" id="2487137"/>
    <lineage>
        <taxon>Bacteria</taxon>
        <taxon>Bacillati</taxon>
        <taxon>Actinomycetota</taxon>
        <taxon>Actinomycetes</taxon>
        <taxon>Streptosporangiales</taxon>
        <taxon>Nocardiopsidaceae</taxon>
        <taxon>Halostreptopolyspora</taxon>
    </lineage>
</organism>
<dbReference type="PANTHER" id="PTHR35525">
    <property type="entry name" value="BLL6575 PROTEIN"/>
    <property type="match status" value="1"/>
</dbReference>
<protein>
    <submittedName>
        <fullName evidence="2">CGNR zinc finger domain-containing protein</fullName>
    </submittedName>
</protein>
<evidence type="ECO:0000259" key="1">
    <source>
        <dbReference type="Pfam" id="PF11706"/>
    </source>
</evidence>
<dbReference type="Pfam" id="PF11706">
    <property type="entry name" value="zf-CGNR"/>
    <property type="match status" value="1"/>
</dbReference>
<dbReference type="EMBL" id="RJMB01000007">
    <property type="protein sequence ID" value="RNL85337.1"/>
    <property type="molecule type" value="Genomic_DNA"/>
</dbReference>
<gene>
    <name evidence="2" type="ORF">EFW17_09745</name>
</gene>
<sequence length="178" mass="18928">MQFNTYGGNGSLLAAALVNTTDRSPAALTGVLREHSIKHPEVAPERAAELADWCARLSPVFGEADTMRQVELVNGLLEDGATRVRVAVHDGYPPHLHYLTEEGDLVARVRATTSGGLAVAVCGAGGHRLGRCAREGCGTVFVDTSRNGRRRFCGVACANRVNVALHRARRSGRAGATR</sequence>
<dbReference type="InterPro" id="IPR010852">
    <property type="entry name" value="ABATE"/>
</dbReference>
<accession>A0A3N0EBV8</accession>
<dbReference type="Gene3D" id="1.10.3300.10">
    <property type="entry name" value="Jann2411-like domain"/>
    <property type="match status" value="1"/>
</dbReference>
<evidence type="ECO:0000313" key="3">
    <source>
        <dbReference type="Proteomes" id="UP000269198"/>
    </source>
</evidence>
<dbReference type="RefSeq" id="WP_123200993.1">
    <property type="nucleotide sequence ID" value="NZ_RJMB01000007.1"/>
</dbReference>
<comment type="caution">
    <text evidence="2">The sequence shown here is derived from an EMBL/GenBank/DDBJ whole genome shotgun (WGS) entry which is preliminary data.</text>
</comment>
<feature type="domain" description="Zinc finger CGNR" evidence="1">
    <location>
        <begin position="128"/>
        <end position="170"/>
    </location>
</feature>
<proteinExistence type="predicted"/>
<dbReference type="InterPro" id="IPR021005">
    <property type="entry name" value="Znf_CGNR"/>
</dbReference>
<name>A0A3N0EBV8_9ACTN</name>
<keyword evidence="3" id="KW-1185">Reference proteome</keyword>
<dbReference type="OrthoDB" id="3531194at2"/>
<dbReference type="AlphaFoldDB" id="A0A3N0EBV8"/>
<dbReference type="InterPro" id="IPR023286">
    <property type="entry name" value="ABATE_dom_sf"/>
</dbReference>
<dbReference type="PANTHER" id="PTHR35525:SF3">
    <property type="entry name" value="BLL6575 PROTEIN"/>
    <property type="match status" value="1"/>
</dbReference>
<evidence type="ECO:0000313" key="2">
    <source>
        <dbReference type="EMBL" id="RNL85337.1"/>
    </source>
</evidence>
<dbReference type="SUPFAM" id="SSF160904">
    <property type="entry name" value="Jann2411-like"/>
    <property type="match status" value="1"/>
</dbReference>
<dbReference type="Proteomes" id="UP000269198">
    <property type="component" value="Unassembled WGS sequence"/>
</dbReference>